<dbReference type="RefSeq" id="WP_213172340.1">
    <property type="nucleotide sequence ID" value="NZ_CP070496.1"/>
</dbReference>
<gene>
    <name evidence="1" type="ORF">JQS30_05320</name>
</gene>
<sequence length="55" mass="5967">MSPHHSCVAAVSDESPDPSPWAVWLDNYCAPSILAGVFLTVRPTPLSFYGLARHV</sequence>
<name>A0A895XKT2_9ACTN</name>
<evidence type="ECO:0000313" key="2">
    <source>
        <dbReference type="Proteomes" id="UP000662939"/>
    </source>
</evidence>
<evidence type="ECO:0000313" key="1">
    <source>
        <dbReference type="EMBL" id="QSB06331.1"/>
    </source>
</evidence>
<reference evidence="1" key="1">
    <citation type="submission" date="2021-02" db="EMBL/GenBank/DDBJ databases">
        <title>Natronoglycomyces albus gen. nov., sp. nov, a haloalkaliphilic actinobacterium from a soda solonchak soil.</title>
        <authorList>
            <person name="Sorokin D.Y."/>
            <person name="Khijniak T.V."/>
            <person name="Zakharycheva A.P."/>
            <person name="Boueva O.V."/>
            <person name="Ariskina E.V."/>
            <person name="Hahnke R.L."/>
            <person name="Bunk B."/>
            <person name="Sproer C."/>
            <person name="Schumann P."/>
            <person name="Evtushenko L.I."/>
            <person name="Kublanov I.V."/>
        </authorList>
    </citation>
    <scope>NUCLEOTIDE SEQUENCE</scope>
    <source>
        <strain evidence="1">DSM 106290</strain>
    </source>
</reference>
<dbReference type="EMBL" id="CP070496">
    <property type="protein sequence ID" value="QSB06331.1"/>
    <property type="molecule type" value="Genomic_DNA"/>
</dbReference>
<dbReference type="AlphaFoldDB" id="A0A895XKT2"/>
<protein>
    <submittedName>
        <fullName evidence="1">Uncharacterized protein</fullName>
    </submittedName>
</protein>
<dbReference type="Proteomes" id="UP000662939">
    <property type="component" value="Chromosome"/>
</dbReference>
<proteinExistence type="predicted"/>
<keyword evidence="2" id="KW-1185">Reference proteome</keyword>
<accession>A0A895XKT2</accession>
<dbReference type="KEGG" id="nav:JQS30_05320"/>
<organism evidence="1 2">
    <name type="scientific">Natronoglycomyces albus</name>
    <dbReference type="NCBI Taxonomy" id="2811108"/>
    <lineage>
        <taxon>Bacteria</taxon>
        <taxon>Bacillati</taxon>
        <taxon>Actinomycetota</taxon>
        <taxon>Actinomycetes</taxon>
        <taxon>Glycomycetales</taxon>
        <taxon>Glycomycetaceae</taxon>
        <taxon>Natronoglycomyces</taxon>
    </lineage>
</organism>